<sequence length="722" mass="74980">MSSLARFVAVHRRGVVTAWITALIALAGWLLVAGTAFSDTSEVPESEATQALAVLNGGTASDATSGTIVWKSTDTDITDSSLVASMSRMLEQVSSLTGVTTVVSPYDQAVAGAVSPDENTAYATVVATSDLSRDDVAQIVSGYETDTLQIEIGGPALELIPSVDGVAESLGMLVALLLLFALFRAKRAALLPLATGVVGVASSLLAVMLASHVLDIPDDAITMGALIGLGVGIDYSLFIVHRHRSALMSGKTVVDSLAEALSSSGRAVIFAGATVMLALVGMFILGLPILTSMAICAAVTVLFTVGTALTLLPSLLAMLGTKALSRTQREELRIRGSIAPPARRRWNAWFSRVLRRPVVSIVAVLLVAGAIAGPLAQIHIGRADASADAAGTENREYFELVSAAFGDGFNATIIIVAETPDSASEGAFTELVADTAALDGVVMVTPAAAPEGVSAAYVTPSTTAQAEDTEAIVTAIRTELAPRESKGTAMHVYVSGATAINMDIASTLLGNLPLYLLVISSLGFLLLAVGFRSLVVPLTGVVTNLISIAVGIGAAVAIFQYGWGIELFGLGAGAPIIYLIPVLVAGLVFGLAMDYQVFLVSRMHEERERFGEHQRAIRVGGRESATVIAIAALIMASVFVSFAFSGDRIVAAMGVGLAVAVLFDAFLVRLVLVPALLAAIGRRTWAYPSWAERITPNVSLEAPAEIEFESAPHHTTNAGATR</sequence>
<evidence type="ECO:0000313" key="10">
    <source>
        <dbReference type="Proteomes" id="UP001172738"/>
    </source>
</evidence>
<dbReference type="Pfam" id="PF03176">
    <property type="entry name" value="MMPL"/>
    <property type="match status" value="2"/>
</dbReference>
<dbReference type="InterPro" id="IPR050545">
    <property type="entry name" value="Mycobact_MmpL"/>
</dbReference>
<evidence type="ECO:0000256" key="3">
    <source>
        <dbReference type="ARBA" id="ARBA00022475"/>
    </source>
</evidence>
<comment type="similarity">
    <text evidence="2">Belongs to the resistance-nodulation-cell division (RND) (TC 2.A.6) family. MmpL subfamily.</text>
</comment>
<dbReference type="InterPro" id="IPR000731">
    <property type="entry name" value="SSD"/>
</dbReference>
<evidence type="ECO:0000256" key="6">
    <source>
        <dbReference type="ARBA" id="ARBA00023136"/>
    </source>
</evidence>
<feature type="domain" description="SSD" evidence="8">
    <location>
        <begin position="226"/>
        <end position="318"/>
    </location>
</feature>
<dbReference type="PROSITE" id="PS50156">
    <property type="entry name" value="SSD"/>
    <property type="match status" value="1"/>
</dbReference>
<protein>
    <submittedName>
        <fullName evidence="9">MMPL family transporter</fullName>
    </submittedName>
</protein>
<dbReference type="RefSeq" id="WP_301128216.1">
    <property type="nucleotide sequence ID" value="NZ_JAUHPV010000004.1"/>
</dbReference>
<comment type="subcellular location">
    <subcellularLocation>
        <location evidence="1">Cell membrane</location>
        <topology evidence="1">Multi-pass membrane protein</topology>
    </subcellularLocation>
</comment>
<proteinExistence type="inferred from homology"/>
<dbReference type="PANTHER" id="PTHR33406:SF11">
    <property type="entry name" value="MEMBRANE PROTEIN SCO6666-RELATED"/>
    <property type="match status" value="1"/>
</dbReference>
<keyword evidence="5 7" id="KW-1133">Transmembrane helix</keyword>
<feature type="transmembrane region" description="Helical" evidence="7">
    <location>
        <begin position="267"/>
        <end position="286"/>
    </location>
</feature>
<evidence type="ECO:0000256" key="2">
    <source>
        <dbReference type="ARBA" id="ARBA00010157"/>
    </source>
</evidence>
<feature type="transmembrane region" description="Helical" evidence="7">
    <location>
        <begin position="353"/>
        <end position="376"/>
    </location>
</feature>
<dbReference type="InterPro" id="IPR004869">
    <property type="entry name" value="MMPL_dom"/>
</dbReference>
<organism evidence="9 10">
    <name type="scientific">Demequina zhanjiangensis</name>
    <dbReference type="NCBI Taxonomy" id="3051659"/>
    <lineage>
        <taxon>Bacteria</taxon>
        <taxon>Bacillati</taxon>
        <taxon>Actinomycetota</taxon>
        <taxon>Actinomycetes</taxon>
        <taxon>Micrococcales</taxon>
        <taxon>Demequinaceae</taxon>
        <taxon>Demequina</taxon>
    </lineage>
</organism>
<feature type="transmembrane region" description="Helical" evidence="7">
    <location>
        <begin position="541"/>
        <end position="563"/>
    </location>
</feature>
<name>A0ABT8G1Q5_9MICO</name>
<evidence type="ECO:0000259" key="8">
    <source>
        <dbReference type="PROSITE" id="PS50156"/>
    </source>
</evidence>
<feature type="transmembrane region" description="Helical" evidence="7">
    <location>
        <begin position="512"/>
        <end position="529"/>
    </location>
</feature>
<feature type="transmembrane region" description="Helical" evidence="7">
    <location>
        <begin position="575"/>
        <end position="600"/>
    </location>
</feature>
<evidence type="ECO:0000256" key="5">
    <source>
        <dbReference type="ARBA" id="ARBA00022989"/>
    </source>
</evidence>
<comment type="caution">
    <text evidence="9">The sequence shown here is derived from an EMBL/GenBank/DDBJ whole genome shotgun (WGS) entry which is preliminary data.</text>
</comment>
<keyword evidence="10" id="KW-1185">Reference proteome</keyword>
<feature type="transmembrane region" description="Helical" evidence="7">
    <location>
        <begin position="650"/>
        <end position="680"/>
    </location>
</feature>
<evidence type="ECO:0000256" key="4">
    <source>
        <dbReference type="ARBA" id="ARBA00022692"/>
    </source>
</evidence>
<feature type="transmembrane region" description="Helical" evidence="7">
    <location>
        <begin position="220"/>
        <end position="240"/>
    </location>
</feature>
<feature type="transmembrane region" description="Helical" evidence="7">
    <location>
        <begin position="190"/>
        <end position="214"/>
    </location>
</feature>
<dbReference type="EMBL" id="JAUHPV010000004">
    <property type="protein sequence ID" value="MDN4473061.1"/>
    <property type="molecule type" value="Genomic_DNA"/>
</dbReference>
<dbReference type="Proteomes" id="UP001172738">
    <property type="component" value="Unassembled WGS sequence"/>
</dbReference>
<dbReference type="SUPFAM" id="SSF82866">
    <property type="entry name" value="Multidrug efflux transporter AcrB transmembrane domain"/>
    <property type="match status" value="2"/>
</dbReference>
<accession>A0ABT8G1Q5</accession>
<evidence type="ECO:0000313" key="9">
    <source>
        <dbReference type="EMBL" id="MDN4473061.1"/>
    </source>
</evidence>
<evidence type="ECO:0000256" key="7">
    <source>
        <dbReference type="SAM" id="Phobius"/>
    </source>
</evidence>
<keyword evidence="6 7" id="KW-0472">Membrane</keyword>
<keyword evidence="4 7" id="KW-0812">Transmembrane</keyword>
<feature type="transmembrane region" description="Helical" evidence="7">
    <location>
        <begin position="625"/>
        <end position="644"/>
    </location>
</feature>
<dbReference type="PANTHER" id="PTHR33406">
    <property type="entry name" value="MEMBRANE PROTEIN MJ1562-RELATED"/>
    <property type="match status" value="1"/>
</dbReference>
<reference evidence="9" key="1">
    <citation type="submission" date="2023-06" db="EMBL/GenBank/DDBJ databases">
        <title>SYSU T00b26.</title>
        <authorList>
            <person name="Gao L."/>
            <person name="Fang B.-Z."/>
            <person name="Li W.-J."/>
        </authorList>
    </citation>
    <scope>NUCLEOTIDE SEQUENCE</scope>
    <source>
        <strain evidence="9">SYSU T00b26</strain>
    </source>
</reference>
<feature type="transmembrane region" description="Helical" evidence="7">
    <location>
        <begin position="165"/>
        <end position="183"/>
    </location>
</feature>
<evidence type="ECO:0000256" key="1">
    <source>
        <dbReference type="ARBA" id="ARBA00004651"/>
    </source>
</evidence>
<dbReference type="Gene3D" id="1.20.1640.10">
    <property type="entry name" value="Multidrug efflux transporter AcrB transmembrane domain"/>
    <property type="match status" value="2"/>
</dbReference>
<keyword evidence="3" id="KW-1003">Cell membrane</keyword>
<gene>
    <name evidence="9" type="ORF">QQX04_08680</name>
</gene>
<feature type="transmembrane region" description="Helical" evidence="7">
    <location>
        <begin position="292"/>
        <end position="319"/>
    </location>
</feature>